<organism evidence="2">
    <name type="scientific">Ixodes ricinus</name>
    <name type="common">Common tick</name>
    <name type="synonym">Acarus ricinus</name>
    <dbReference type="NCBI Taxonomy" id="34613"/>
    <lineage>
        <taxon>Eukaryota</taxon>
        <taxon>Metazoa</taxon>
        <taxon>Ecdysozoa</taxon>
        <taxon>Arthropoda</taxon>
        <taxon>Chelicerata</taxon>
        <taxon>Arachnida</taxon>
        <taxon>Acari</taxon>
        <taxon>Parasitiformes</taxon>
        <taxon>Ixodida</taxon>
        <taxon>Ixodoidea</taxon>
        <taxon>Ixodidae</taxon>
        <taxon>Ixodinae</taxon>
        <taxon>Ixodes</taxon>
    </lineage>
</organism>
<dbReference type="EMBL" id="GANP01004687">
    <property type="protein sequence ID" value="JAB79781.1"/>
    <property type="molecule type" value="mRNA"/>
</dbReference>
<sequence>MGSPGDKNPCKSRSYSRLKGTREAAERRPRPSPDKNAAGADNVDEPAKEDNSLEVRPTPENLRHLKENLQKHLLKLKRKQKGPVTM</sequence>
<feature type="compositionally biased region" description="Basic and acidic residues" evidence="1">
    <location>
        <begin position="20"/>
        <end position="33"/>
    </location>
</feature>
<feature type="compositionally biased region" description="Basic residues" evidence="1">
    <location>
        <begin position="72"/>
        <end position="86"/>
    </location>
</feature>
<name>V5IHM3_IXORI</name>
<proteinExistence type="evidence at transcript level"/>
<evidence type="ECO:0000256" key="1">
    <source>
        <dbReference type="SAM" id="MobiDB-lite"/>
    </source>
</evidence>
<reference evidence="2" key="1">
    <citation type="journal article" date="2015" name="Sci. Rep.">
        <title>Tissue- and time-dependent transcription in Ixodes ricinus salivary glands and midguts when blood feeding on the vertebrate host.</title>
        <authorList>
            <person name="Kotsyfakis M."/>
            <person name="Schwarz A."/>
            <person name="Erhart J."/>
            <person name="Ribeiro J.M."/>
        </authorList>
    </citation>
    <scope>NUCLEOTIDE SEQUENCE</scope>
    <source>
        <tissue evidence="2">Salivary gland and midgut</tissue>
    </source>
</reference>
<accession>V5IHM3</accession>
<evidence type="ECO:0000313" key="2">
    <source>
        <dbReference type="EMBL" id="JAB79781.1"/>
    </source>
</evidence>
<protein>
    <submittedName>
        <fullName evidence="2">Uncharacterized protein</fullName>
    </submittedName>
</protein>
<feature type="region of interest" description="Disordered" evidence="1">
    <location>
        <begin position="1"/>
        <end position="86"/>
    </location>
</feature>
<dbReference type="AlphaFoldDB" id="V5IHM3"/>
<feature type="compositionally biased region" description="Basic and acidic residues" evidence="1">
    <location>
        <begin position="61"/>
        <end position="70"/>
    </location>
</feature>